<dbReference type="PROSITE" id="PS50297">
    <property type="entry name" value="ANK_REP_REGION"/>
    <property type="match status" value="3"/>
</dbReference>
<evidence type="ECO:0000256" key="7">
    <source>
        <dbReference type="PROSITE-ProRule" id="PRU00023"/>
    </source>
</evidence>
<organism evidence="11 12">
    <name type="scientific">Aspergillus mulundensis</name>
    <dbReference type="NCBI Taxonomy" id="1810919"/>
    <lineage>
        <taxon>Eukaryota</taxon>
        <taxon>Fungi</taxon>
        <taxon>Dikarya</taxon>
        <taxon>Ascomycota</taxon>
        <taxon>Pezizomycotina</taxon>
        <taxon>Eurotiomycetes</taxon>
        <taxon>Eurotiomycetidae</taxon>
        <taxon>Eurotiales</taxon>
        <taxon>Aspergillaceae</taxon>
        <taxon>Aspergillus</taxon>
        <taxon>Aspergillus subgen. Nidulantes</taxon>
    </lineage>
</organism>
<dbReference type="OrthoDB" id="341259at2759"/>
<keyword evidence="5 7" id="KW-0040">ANK repeat</keyword>
<protein>
    <recommendedName>
        <fullName evidence="13">Ankyrin repeat protein</fullName>
    </recommendedName>
</protein>
<evidence type="ECO:0000256" key="5">
    <source>
        <dbReference type="ARBA" id="ARBA00023043"/>
    </source>
</evidence>
<dbReference type="GO" id="GO:0016020">
    <property type="term" value="C:membrane"/>
    <property type="evidence" value="ECO:0007669"/>
    <property type="project" value="UniProtKB-SubCell"/>
</dbReference>
<keyword evidence="3" id="KW-0677">Repeat</keyword>
<reference evidence="11 12" key="1">
    <citation type="journal article" date="2018" name="IMA Fungus">
        <title>IMA Genome-F 9: Draft genome sequence of Annulohypoxylon stygium, Aspergillus mulundensis, Berkeleyomyces basicola (syn. Thielaviopsis basicola), Ceratocystis smalleyi, two Cercospora beticola strains, Coleophoma cylindrospora, Fusarium fracticaudum, Phialophora cf. hyalina, and Morchella septimelata.</title>
        <authorList>
            <person name="Wingfield B.D."/>
            <person name="Bills G.F."/>
            <person name="Dong Y."/>
            <person name="Huang W."/>
            <person name="Nel W.J."/>
            <person name="Swalarsk-Parry B.S."/>
            <person name="Vaghefi N."/>
            <person name="Wilken P.M."/>
            <person name="An Z."/>
            <person name="de Beer Z.W."/>
            <person name="De Vos L."/>
            <person name="Chen L."/>
            <person name="Duong T.A."/>
            <person name="Gao Y."/>
            <person name="Hammerbacher A."/>
            <person name="Kikkert J.R."/>
            <person name="Li Y."/>
            <person name="Li H."/>
            <person name="Li K."/>
            <person name="Li Q."/>
            <person name="Liu X."/>
            <person name="Ma X."/>
            <person name="Naidoo K."/>
            <person name="Pethybridge S.J."/>
            <person name="Sun J."/>
            <person name="Steenkamp E.T."/>
            <person name="van der Nest M.A."/>
            <person name="van Wyk S."/>
            <person name="Wingfield M.J."/>
            <person name="Xiong C."/>
            <person name="Yue Q."/>
            <person name="Zhang X."/>
        </authorList>
    </citation>
    <scope>NUCLEOTIDE SEQUENCE [LARGE SCALE GENOMIC DNA]</scope>
    <source>
        <strain evidence="11 12">DSM 5745</strain>
    </source>
</reference>
<feature type="compositionally biased region" description="Polar residues" evidence="9">
    <location>
        <begin position="14"/>
        <end position="23"/>
    </location>
</feature>
<dbReference type="Pfam" id="PF00023">
    <property type="entry name" value="Ank"/>
    <property type="match status" value="1"/>
</dbReference>
<dbReference type="Gene3D" id="1.20.58.340">
    <property type="entry name" value="Magnesium transport protein CorA, transmembrane region"/>
    <property type="match status" value="1"/>
</dbReference>
<evidence type="ECO:0000256" key="1">
    <source>
        <dbReference type="ARBA" id="ARBA00004141"/>
    </source>
</evidence>
<dbReference type="GO" id="GO:0046873">
    <property type="term" value="F:metal ion transmembrane transporter activity"/>
    <property type="evidence" value="ECO:0007669"/>
    <property type="project" value="InterPro"/>
</dbReference>
<dbReference type="GeneID" id="38118965"/>
<feature type="region of interest" description="Disordered" evidence="9">
    <location>
        <begin position="1"/>
        <end position="33"/>
    </location>
</feature>
<dbReference type="InterPro" id="IPR036770">
    <property type="entry name" value="Ankyrin_rpt-contain_sf"/>
</dbReference>
<feature type="repeat" description="ANK" evidence="7">
    <location>
        <begin position="514"/>
        <end position="546"/>
    </location>
</feature>
<evidence type="ECO:0000313" key="11">
    <source>
        <dbReference type="EMBL" id="RDW68835.1"/>
    </source>
</evidence>
<evidence type="ECO:0000256" key="6">
    <source>
        <dbReference type="ARBA" id="ARBA00023136"/>
    </source>
</evidence>
<evidence type="ECO:0000256" key="2">
    <source>
        <dbReference type="ARBA" id="ARBA00022692"/>
    </source>
</evidence>
<evidence type="ECO:0000313" key="12">
    <source>
        <dbReference type="Proteomes" id="UP000256690"/>
    </source>
</evidence>
<dbReference type="PANTHER" id="PTHR24173">
    <property type="entry name" value="ANKYRIN REPEAT CONTAINING"/>
    <property type="match status" value="1"/>
</dbReference>
<dbReference type="RefSeq" id="XP_026600624.1">
    <property type="nucleotide sequence ID" value="XM_026750611.1"/>
</dbReference>
<dbReference type="SUPFAM" id="SSF144083">
    <property type="entry name" value="Magnesium transport protein CorA, transmembrane region"/>
    <property type="match status" value="1"/>
</dbReference>
<feature type="region of interest" description="Disordered" evidence="9">
    <location>
        <begin position="875"/>
        <end position="897"/>
    </location>
</feature>
<dbReference type="PANTHER" id="PTHR24173:SF74">
    <property type="entry name" value="ANKYRIN REPEAT DOMAIN-CONTAINING PROTEIN 16"/>
    <property type="match status" value="1"/>
</dbReference>
<comment type="caution">
    <text evidence="11">The sequence shown here is derived from an EMBL/GenBank/DDBJ whole genome shotgun (WGS) entry which is preliminary data.</text>
</comment>
<sequence length="1264" mass="141589">MWDPGNSLDMETGVGTSRPNSGVDTDPSVANPPRDQDAWLAKLKLAIENDSGPELDELLVHGVRLQNGVSTLLPARGCGEDPMLTPLLFAAKQGSVNAFDALLKHGLEVASQTTTDDETALHLAARWGRIAIMERLLEIDLDLLDQKASNGNTALLEAINGAQPAAVEYLLRQGADFTVPGRHGRTALFYTRFPNAYPLRKILFTTIFSDDTAEGREKARRFVTMADDFGATVLSEAATSGYIETALHLLSTPAYFPQSPLRDEITRSDDEEAGKVEAILQKWKESAQPDEKQRHQAPVAYWAVVNGRESLLDLAHQITLDRDGASWIHVAAIGGHTHVVKKFSKQQSDLLIPATAGLTPLHLAAAHGHVELIRDMVKVLQEPLPVGNRAIASNTEGQAEENVRHGGILDIMLEPTKQGHTPVDLAVQGATEKHILIEDLLWDEFFKIAAQQADLFHGLADDVRPNAANELLELAARSRPSRRDQRVRQLFQVMVVHRLLPDWRTSSISHLPRSGSNPLHWAIYYQRPTVVWWLLASGAYLGERNVARAMMLNAQIHESISYSERHKIKHNMIIEGLLSDPPPIWNWPPPRDFNPPSFRHMLHKYHYAQGLIMDSSSRTDPTFYPKRPRIWEMIYGKGPRRIMAGTHYQRFATVKRGIQASTESPYGFENSMNEGLSVDEEIGNSKASETWRNCHLRLLHLPMNDDLVVRLCRDKGLTNRDHRPLEDFVQQNSVAVPAGGRKYCMKPQCVVSMLLRPRSPRVAIHSKLLTVCQQKWQQAPTMQQRSKRTLQAKPAAETRGVEMISVHMPYLSWTDRPVGPAELPLGEEAEKQYREMQQPMTLAQYYYVSNEDTTQRDMDQVMGRYIVRQTKGVMGKTGGTRRVSNDTAPSSRQDENTMIDGEAHPEYEAPTKLMTVNQLWVWLLDDGTLSWQLCQSSLVGMENLTSVPIADTIIACTPREPDGDDRGFIDYLVSKLEHQAKGSSVTSKVMARLLIGTAVSLFNEKHIPVLGTLRSPLEIFQASLQYARDLEAHLLNRFETSLGADEADKGGSDTEHTVEREINNGFLRIEAETGFLRELKHICDELNILKNLCEDQEHVWAQAAEVLGNDDHSTHSAKSTPSEVKRQIIGMIREAEAMQRNIESLRDTRQRQANVLEARFARQQAAETARQGDTIVVFTVVTIIFLPLSFLTSLFALNINDFPHKGDDVVYRGGWIFPILFGVSAVVSGFFMTVAFQVNSLKKHIAPVWQHVKGGVRGVALRKR</sequence>
<evidence type="ECO:0008006" key="13">
    <source>
        <dbReference type="Google" id="ProtNLM"/>
    </source>
</evidence>
<dbReference type="Gene3D" id="1.25.40.20">
    <property type="entry name" value="Ankyrin repeat-containing domain"/>
    <property type="match status" value="2"/>
</dbReference>
<dbReference type="STRING" id="1810919.A0A3D8R449"/>
<name>A0A3D8R449_9EURO</name>
<dbReference type="Proteomes" id="UP000256690">
    <property type="component" value="Unassembled WGS sequence"/>
</dbReference>
<dbReference type="PROSITE" id="PS50088">
    <property type="entry name" value="ANK_REPEAT"/>
    <property type="match status" value="4"/>
</dbReference>
<keyword evidence="8" id="KW-0175">Coiled coil</keyword>
<keyword evidence="2 10" id="KW-0812">Transmembrane</keyword>
<dbReference type="SUPFAM" id="SSF48403">
    <property type="entry name" value="Ankyrin repeat"/>
    <property type="match status" value="1"/>
</dbReference>
<keyword evidence="4 10" id="KW-1133">Transmembrane helix</keyword>
<comment type="subcellular location">
    <subcellularLocation>
        <location evidence="1">Membrane</location>
        <topology evidence="1">Multi-pass membrane protein</topology>
    </subcellularLocation>
</comment>
<evidence type="ECO:0000256" key="10">
    <source>
        <dbReference type="SAM" id="Phobius"/>
    </source>
</evidence>
<dbReference type="Pfam" id="PF01544">
    <property type="entry name" value="CorA"/>
    <property type="match status" value="1"/>
</dbReference>
<dbReference type="AlphaFoldDB" id="A0A3D8R449"/>
<dbReference type="EMBL" id="PVWQ01000011">
    <property type="protein sequence ID" value="RDW68835.1"/>
    <property type="molecule type" value="Genomic_DNA"/>
</dbReference>
<feature type="repeat" description="ANK" evidence="7">
    <location>
        <begin position="356"/>
        <end position="378"/>
    </location>
</feature>
<evidence type="ECO:0000256" key="4">
    <source>
        <dbReference type="ARBA" id="ARBA00022989"/>
    </source>
</evidence>
<dbReference type="InterPro" id="IPR002110">
    <property type="entry name" value="Ankyrin_rpt"/>
</dbReference>
<gene>
    <name evidence="11" type="ORF">DSM5745_08595</name>
</gene>
<dbReference type="InterPro" id="IPR045863">
    <property type="entry name" value="CorA_TM1_TM2"/>
</dbReference>
<evidence type="ECO:0000256" key="9">
    <source>
        <dbReference type="SAM" id="MobiDB-lite"/>
    </source>
</evidence>
<feature type="transmembrane region" description="Helical" evidence="10">
    <location>
        <begin position="1209"/>
        <end position="1232"/>
    </location>
</feature>
<feature type="repeat" description="ANK" evidence="7">
    <location>
        <begin position="150"/>
        <end position="182"/>
    </location>
</feature>
<keyword evidence="6 10" id="KW-0472">Membrane</keyword>
<dbReference type="Pfam" id="PF12796">
    <property type="entry name" value="Ank_2"/>
    <property type="match status" value="1"/>
</dbReference>
<keyword evidence="12" id="KW-1185">Reference proteome</keyword>
<feature type="transmembrane region" description="Helical" evidence="10">
    <location>
        <begin position="1175"/>
        <end position="1197"/>
    </location>
</feature>
<dbReference type="InterPro" id="IPR002523">
    <property type="entry name" value="MgTranspt_CorA/ZnTranspt_ZntB"/>
</dbReference>
<proteinExistence type="predicted"/>
<feature type="coiled-coil region" evidence="8">
    <location>
        <begin position="1128"/>
        <end position="1155"/>
    </location>
</feature>
<evidence type="ECO:0000256" key="8">
    <source>
        <dbReference type="SAM" id="Coils"/>
    </source>
</evidence>
<evidence type="ECO:0000256" key="3">
    <source>
        <dbReference type="ARBA" id="ARBA00022737"/>
    </source>
</evidence>
<accession>A0A3D8R449</accession>
<feature type="repeat" description="ANK" evidence="7">
    <location>
        <begin position="116"/>
        <end position="148"/>
    </location>
</feature>
<dbReference type="SMART" id="SM00248">
    <property type="entry name" value="ANK"/>
    <property type="match status" value="7"/>
</dbReference>